<dbReference type="Gene3D" id="3.60.15.10">
    <property type="entry name" value="Ribonuclease Z/Hydroxyacylglutathione hydrolase-like"/>
    <property type="match status" value="1"/>
</dbReference>
<evidence type="ECO:0000259" key="2">
    <source>
        <dbReference type="SMART" id="SM00849"/>
    </source>
</evidence>
<feature type="chain" id="PRO_5047173547" evidence="1">
    <location>
        <begin position="27"/>
        <end position="305"/>
    </location>
</feature>
<dbReference type="SUPFAM" id="SSF56281">
    <property type="entry name" value="Metallo-hydrolase/oxidoreductase"/>
    <property type="match status" value="1"/>
</dbReference>
<dbReference type="Pfam" id="PF00753">
    <property type="entry name" value="Lactamase_B"/>
    <property type="match status" value="1"/>
</dbReference>
<dbReference type="InterPro" id="IPR050855">
    <property type="entry name" value="NDM-1-like"/>
</dbReference>
<accession>A0ABS7DXI7</accession>
<dbReference type="InterPro" id="IPR001279">
    <property type="entry name" value="Metallo-B-lactamas"/>
</dbReference>
<dbReference type="Proteomes" id="UP001195963">
    <property type="component" value="Unassembled WGS sequence"/>
</dbReference>
<gene>
    <name evidence="3" type="ORF">K0625_00205</name>
</gene>
<dbReference type="CDD" id="cd16276">
    <property type="entry name" value="metallo-hydrolase-like_MBL-fold"/>
    <property type="match status" value="1"/>
</dbReference>
<sequence length="305" mass="35233">MVNKTSLFLILTAMMLQLTFSYQVTAQEHVSKVVDDVYRYGDPNLGYFSMFIITNDGVIVIDPMNTTHSQGLLKAIQKITKQPIRYLLHSHNHWDHAKGGQVFQKQGAKIVAHKEAAQWMKENPHGELAMPDEVWIGKRKDIELGGKKIELHYFGINHGLGMTAFLLPKEKVAYIADIVTPKRMPFSIADFNIKELMRTLDELEQLDFTKAVFSHSYAKEAVGGKSDLADTKTFFIDLQQAIFAEFKKGTRFYQMPNTLKLPKYQQWAFYNEWLPINTWNMMFQVEMGSFPWRVESNSIEEKPKQ</sequence>
<keyword evidence="1" id="KW-0732">Signal</keyword>
<dbReference type="EMBL" id="JAHZST010000001">
    <property type="protein sequence ID" value="MBW8182072.1"/>
    <property type="molecule type" value="Genomic_DNA"/>
</dbReference>
<evidence type="ECO:0000313" key="3">
    <source>
        <dbReference type="EMBL" id="MBW8182072.1"/>
    </source>
</evidence>
<proteinExistence type="predicted"/>
<evidence type="ECO:0000313" key="4">
    <source>
        <dbReference type="Proteomes" id="UP001195963"/>
    </source>
</evidence>
<dbReference type="InterPro" id="IPR036866">
    <property type="entry name" value="RibonucZ/Hydroxyglut_hydro"/>
</dbReference>
<dbReference type="PANTHER" id="PTHR42951:SF22">
    <property type="entry name" value="METALLO BETA-LACTAMASE SUPERFAMILY LIPOPROTEIN"/>
    <property type="match status" value="1"/>
</dbReference>
<evidence type="ECO:0000256" key="1">
    <source>
        <dbReference type="SAM" id="SignalP"/>
    </source>
</evidence>
<feature type="domain" description="Metallo-beta-lactamase" evidence="2">
    <location>
        <begin position="46"/>
        <end position="215"/>
    </location>
</feature>
<protein>
    <submittedName>
        <fullName evidence="3">MBL fold metallo-hydrolase</fullName>
    </submittedName>
</protein>
<organism evidence="3 4">
    <name type="scientific">Shewanella nanhaiensis</name>
    <dbReference type="NCBI Taxonomy" id="2864872"/>
    <lineage>
        <taxon>Bacteria</taxon>
        <taxon>Pseudomonadati</taxon>
        <taxon>Pseudomonadota</taxon>
        <taxon>Gammaproteobacteria</taxon>
        <taxon>Alteromonadales</taxon>
        <taxon>Shewanellaceae</taxon>
        <taxon>Shewanella</taxon>
    </lineage>
</organism>
<dbReference type="RefSeq" id="WP_220107823.1">
    <property type="nucleotide sequence ID" value="NZ_JAHZST010000001.1"/>
</dbReference>
<keyword evidence="4" id="KW-1185">Reference proteome</keyword>
<name>A0ABS7DXI7_9GAMM</name>
<dbReference type="PANTHER" id="PTHR42951">
    <property type="entry name" value="METALLO-BETA-LACTAMASE DOMAIN-CONTAINING"/>
    <property type="match status" value="1"/>
</dbReference>
<reference evidence="3 4" key="1">
    <citation type="submission" date="2021-07" db="EMBL/GenBank/DDBJ databases">
        <title>Shewanella sp. nov, isolated from SCS.</title>
        <authorList>
            <person name="Cao W.R."/>
        </authorList>
    </citation>
    <scope>NUCLEOTIDE SEQUENCE [LARGE SCALE GENOMIC DNA]</scope>
    <source>
        <strain evidence="3 4">NR704-98</strain>
    </source>
</reference>
<comment type="caution">
    <text evidence="3">The sequence shown here is derived from an EMBL/GenBank/DDBJ whole genome shotgun (WGS) entry which is preliminary data.</text>
</comment>
<feature type="signal peptide" evidence="1">
    <location>
        <begin position="1"/>
        <end position="26"/>
    </location>
</feature>
<dbReference type="SMART" id="SM00849">
    <property type="entry name" value="Lactamase_B"/>
    <property type="match status" value="1"/>
</dbReference>